<reference evidence="5" key="2">
    <citation type="submission" date="2022-03" db="EMBL/GenBank/DDBJ databases">
        <title>Draft title - Genomic analysis of global carrot germplasm unveils the trajectory of domestication and the origin of high carotenoid orange carrot.</title>
        <authorList>
            <person name="Iorizzo M."/>
            <person name="Ellison S."/>
            <person name="Senalik D."/>
            <person name="Macko-Podgorni A."/>
            <person name="Grzebelus D."/>
            <person name="Bostan H."/>
            <person name="Rolling W."/>
            <person name="Curaba J."/>
            <person name="Simon P."/>
        </authorList>
    </citation>
    <scope>NUCLEOTIDE SEQUENCE</scope>
    <source>
        <tissue evidence="5">Leaf</tissue>
    </source>
</reference>
<dbReference type="InterPro" id="IPR026850">
    <property type="entry name" value="FANCL_C"/>
</dbReference>
<evidence type="ECO:0000313" key="6">
    <source>
        <dbReference type="Proteomes" id="UP000077755"/>
    </source>
</evidence>
<dbReference type="Proteomes" id="UP000077755">
    <property type="component" value="Chromosome 3"/>
</dbReference>
<sequence length="271" mass="31596">MIYTEIEEVGWEHLLRLGEDLTFLSFRFRDKKERVHVMEIMLDKTYPKCPPAVSADVPYIFTLEWLTNYRLTNVVKQFQKHLEKLQEFWSTLDVIDHDLWVIYPKQPTRATCYRQINMGDDCFLMLFISATDPRSLPECRFMGSDHKVNLLRKMWRRNCKRWIKDKPVPENLSNIFESKLPAPPSVHVSDNQTECGICYAQYLPTDVELGASSGSTTDYTCDNKVCNRAFHSICLGDWLLTLTTTRQSYNVLFGNCPYCSDPVAIKVNVKK</sequence>
<evidence type="ECO:0000259" key="1">
    <source>
        <dbReference type="Pfam" id="PF11793"/>
    </source>
</evidence>
<dbReference type="InterPro" id="IPR016135">
    <property type="entry name" value="UBQ-conjugating_enzyme/RWD"/>
</dbReference>
<feature type="domain" description="FANCL UBC-like" evidence="3">
    <location>
        <begin position="87"/>
        <end position="183"/>
    </location>
</feature>
<dbReference type="GO" id="GO:0036297">
    <property type="term" value="P:interstrand cross-link repair"/>
    <property type="evidence" value="ECO:0007669"/>
    <property type="project" value="InterPro"/>
</dbReference>
<organism evidence="4">
    <name type="scientific">Daucus carota subsp. sativus</name>
    <name type="common">Carrot</name>
    <dbReference type="NCBI Taxonomy" id="79200"/>
    <lineage>
        <taxon>Eukaryota</taxon>
        <taxon>Viridiplantae</taxon>
        <taxon>Streptophyta</taxon>
        <taxon>Embryophyta</taxon>
        <taxon>Tracheophyta</taxon>
        <taxon>Spermatophyta</taxon>
        <taxon>Magnoliopsida</taxon>
        <taxon>eudicotyledons</taxon>
        <taxon>Gunneridae</taxon>
        <taxon>Pentapetalae</taxon>
        <taxon>asterids</taxon>
        <taxon>campanulids</taxon>
        <taxon>Apiales</taxon>
        <taxon>Apiaceae</taxon>
        <taxon>Apioideae</taxon>
        <taxon>Scandiceae</taxon>
        <taxon>Daucinae</taxon>
        <taxon>Daucus</taxon>
        <taxon>Daucus sect. Daucus</taxon>
    </lineage>
</organism>
<evidence type="ECO:0008006" key="7">
    <source>
        <dbReference type="Google" id="ProtNLM"/>
    </source>
</evidence>
<reference evidence="4" key="1">
    <citation type="journal article" date="2016" name="Nat. Genet.">
        <title>A high-quality carrot genome assembly provides new insights into carotenoid accumulation and asterid genome evolution.</title>
        <authorList>
            <person name="Iorizzo M."/>
            <person name="Ellison S."/>
            <person name="Senalik D."/>
            <person name="Zeng P."/>
            <person name="Satapoomin P."/>
            <person name="Huang J."/>
            <person name="Bowman M."/>
            <person name="Iovene M."/>
            <person name="Sanseverino W."/>
            <person name="Cavagnaro P."/>
            <person name="Yildiz M."/>
            <person name="Macko-Podgorni A."/>
            <person name="Moranska E."/>
            <person name="Grzebelus E."/>
            <person name="Grzebelus D."/>
            <person name="Ashrafi H."/>
            <person name="Zheng Z."/>
            <person name="Cheng S."/>
            <person name="Spooner D."/>
            <person name="Van Deynze A."/>
            <person name="Simon P."/>
        </authorList>
    </citation>
    <scope>NUCLEOTIDE SEQUENCE [LARGE SCALE GENOMIC DNA]</scope>
    <source>
        <tissue evidence="4">Leaf</tissue>
    </source>
</reference>
<evidence type="ECO:0000259" key="3">
    <source>
        <dbReference type="Pfam" id="PF18891"/>
    </source>
</evidence>
<dbReference type="Pfam" id="PF18891">
    <property type="entry name" value="FANCL_d3"/>
    <property type="match status" value="1"/>
</dbReference>
<dbReference type="GO" id="GO:0006513">
    <property type="term" value="P:protein monoubiquitination"/>
    <property type="evidence" value="ECO:0007669"/>
    <property type="project" value="TreeGrafter"/>
</dbReference>
<protein>
    <recommendedName>
        <fullName evidence="7">E3 ubiquitin-protein ligase FANCL</fullName>
    </recommendedName>
</protein>
<dbReference type="SMART" id="SM01197">
    <property type="entry name" value="FANCL_C"/>
    <property type="match status" value="1"/>
</dbReference>
<name>A0A161XZ23_DAUCS</name>
<dbReference type="InterPro" id="IPR026848">
    <property type="entry name" value="Fancl"/>
</dbReference>
<dbReference type="Gene3D" id="3.10.110.10">
    <property type="entry name" value="Ubiquitin Conjugating Enzyme"/>
    <property type="match status" value="1"/>
</dbReference>
<dbReference type="Gramene" id="KZN02027">
    <property type="protein sequence ID" value="KZN02027"/>
    <property type="gene ID" value="DCAR_010781"/>
</dbReference>
<dbReference type="CDD" id="cd23831">
    <property type="entry name" value="DRWD-N_FANCL"/>
    <property type="match status" value="1"/>
</dbReference>
<dbReference type="Pfam" id="PF11793">
    <property type="entry name" value="FANCL_C"/>
    <property type="match status" value="1"/>
</dbReference>
<dbReference type="InterPro" id="IPR044037">
    <property type="entry name" value="FANCL_d3"/>
</dbReference>
<evidence type="ECO:0000313" key="5">
    <source>
        <dbReference type="EMBL" id="WOG92974.1"/>
    </source>
</evidence>
<evidence type="ECO:0000259" key="2">
    <source>
        <dbReference type="Pfam" id="PF18890"/>
    </source>
</evidence>
<dbReference type="PANTHER" id="PTHR13206:SF0">
    <property type="entry name" value="E3 UBIQUITIN-PROTEIN LIGASE FANCL"/>
    <property type="match status" value="1"/>
</dbReference>
<dbReference type="GO" id="GO:0061630">
    <property type="term" value="F:ubiquitin protein ligase activity"/>
    <property type="evidence" value="ECO:0007669"/>
    <property type="project" value="TreeGrafter"/>
</dbReference>
<dbReference type="Pfam" id="PF18890">
    <property type="entry name" value="FANCL_d2"/>
    <property type="match status" value="1"/>
</dbReference>
<gene>
    <name evidence="4" type="ORF">DCAR_010781</name>
    <name evidence="5" type="ORF">DCAR_0312252</name>
</gene>
<dbReference type="CDD" id="cd16490">
    <property type="entry name" value="RING-CH-C4HC3_FANCL"/>
    <property type="match status" value="1"/>
</dbReference>
<dbReference type="InterPro" id="IPR043003">
    <property type="entry name" value="FANCL_d3_sf"/>
</dbReference>
<dbReference type="GO" id="GO:0043240">
    <property type="term" value="C:Fanconi anaemia nuclear complex"/>
    <property type="evidence" value="ECO:0007669"/>
    <property type="project" value="InterPro"/>
</dbReference>
<evidence type="ECO:0000313" key="4">
    <source>
        <dbReference type="EMBL" id="KZN02027.1"/>
    </source>
</evidence>
<dbReference type="Gene3D" id="3.10.110.20">
    <property type="entry name" value="RWD domain-like"/>
    <property type="match status" value="1"/>
</dbReference>
<dbReference type="GO" id="GO:0010705">
    <property type="term" value="P:meiotic DNA double-strand break processing involved in reciprocal meiotic recombination"/>
    <property type="evidence" value="ECO:0007669"/>
    <property type="project" value="EnsemblPlants"/>
</dbReference>
<dbReference type="STRING" id="79200.A0A161XZ23"/>
<dbReference type="InterPro" id="IPR013083">
    <property type="entry name" value="Znf_RING/FYVE/PHD"/>
</dbReference>
<dbReference type="EMBL" id="LNRQ01000003">
    <property type="protein sequence ID" value="KZN02027.1"/>
    <property type="molecule type" value="Genomic_DNA"/>
</dbReference>
<dbReference type="SUPFAM" id="SSF57850">
    <property type="entry name" value="RING/U-box"/>
    <property type="match status" value="1"/>
</dbReference>
<keyword evidence="6" id="KW-1185">Reference proteome</keyword>
<dbReference type="OMA" id="NRPFHAK"/>
<dbReference type="CDD" id="cd23832">
    <property type="entry name" value="DRWD-C_FANCL"/>
    <property type="match status" value="1"/>
</dbReference>
<dbReference type="PANTHER" id="PTHR13206">
    <property type="entry name" value="UBIQUITIN LIGASE PROTEIN PHF9 FANCONI ANEMIA GROUP L PROTEIN"/>
    <property type="match status" value="1"/>
</dbReference>
<dbReference type="Gene3D" id="3.30.40.10">
    <property type="entry name" value="Zinc/RING finger domain, C3HC4 (zinc finger)"/>
    <property type="match status" value="1"/>
</dbReference>
<feature type="domain" description="FANCL UBC-like" evidence="2">
    <location>
        <begin position="3"/>
        <end position="85"/>
    </location>
</feature>
<proteinExistence type="predicted"/>
<accession>A0A161XZ23</accession>
<dbReference type="InterPro" id="IPR043898">
    <property type="entry name" value="FANCL_d2"/>
</dbReference>
<dbReference type="EMBL" id="CP093345">
    <property type="protein sequence ID" value="WOG92974.1"/>
    <property type="molecule type" value="Genomic_DNA"/>
</dbReference>
<feature type="domain" description="FANCL C-terminal" evidence="1">
    <location>
        <begin position="192"/>
        <end position="267"/>
    </location>
</feature>
<dbReference type="AlphaFoldDB" id="A0A161XZ23"/>